<dbReference type="AlphaFoldDB" id="A0A1H6EA22"/>
<reference evidence="2 3" key="1">
    <citation type="submission" date="2016-10" db="EMBL/GenBank/DDBJ databases">
        <authorList>
            <person name="de Groot N.N."/>
        </authorList>
    </citation>
    <scope>NUCLEOTIDE SEQUENCE [LARGE SCALE GENOMIC DNA]</scope>
    <source>
        <strain evidence="2 3">CGMCC 4.2023</strain>
    </source>
</reference>
<evidence type="ECO:0000313" key="3">
    <source>
        <dbReference type="Proteomes" id="UP000236754"/>
    </source>
</evidence>
<dbReference type="InterPro" id="IPR023286">
    <property type="entry name" value="ABATE_dom_sf"/>
</dbReference>
<gene>
    <name evidence="2" type="ORF">SAMN05216223_12870</name>
</gene>
<keyword evidence="3" id="KW-1185">Reference proteome</keyword>
<name>A0A1H6EA22_9ACTN</name>
<dbReference type="Proteomes" id="UP000236754">
    <property type="component" value="Unassembled WGS sequence"/>
</dbReference>
<dbReference type="Pfam" id="PF11706">
    <property type="entry name" value="zf-CGNR"/>
    <property type="match status" value="1"/>
</dbReference>
<dbReference type="SUPFAM" id="SSF160904">
    <property type="entry name" value="Jann2411-like"/>
    <property type="match status" value="1"/>
</dbReference>
<sequence>MQGRSGSNVARVEQPGERYAAPESLRLVQDLVNTVDLEGGTEELDTPSALTAWVRGRGIAVGPRGFDRAGLHDVLVLREALRDVCSAHAGADVPPGALAALDGLLAAAPLRLAVDPAGGATVVPVPASGGVAALTAEVAAVIAAAAAEGTWPRLKACAADTCRWVYYDRSPAGRGRWCSMAICGSRAKMRAYRGRK</sequence>
<dbReference type="OrthoDB" id="123307at2"/>
<dbReference type="InterPro" id="IPR010852">
    <property type="entry name" value="ABATE"/>
</dbReference>
<dbReference type="InterPro" id="IPR021005">
    <property type="entry name" value="Znf_CGNR"/>
</dbReference>
<organism evidence="2 3">
    <name type="scientific">Actinacidiphila yanglinensis</name>
    <dbReference type="NCBI Taxonomy" id="310779"/>
    <lineage>
        <taxon>Bacteria</taxon>
        <taxon>Bacillati</taxon>
        <taxon>Actinomycetota</taxon>
        <taxon>Actinomycetes</taxon>
        <taxon>Kitasatosporales</taxon>
        <taxon>Streptomycetaceae</taxon>
        <taxon>Actinacidiphila</taxon>
    </lineage>
</organism>
<dbReference type="PANTHER" id="PTHR35525:SF3">
    <property type="entry name" value="BLL6575 PROTEIN"/>
    <property type="match status" value="1"/>
</dbReference>
<dbReference type="EMBL" id="FNVU01000028">
    <property type="protein sequence ID" value="SEG93776.1"/>
    <property type="molecule type" value="Genomic_DNA"/>
</dbReference>
<feature type="domain" description="Zinc finger CGNR" evidence="1">
    <location>
        <begin position="153"/>
        <end position="196"/>
    </location>
</feature>
<accession>A0A1H6EA22</accession>
<evidence type="ECO:0000259" key="1">
    <source>
        <dbReference type="Pfam" id="PF11706"/>
    </source>
</evidence>
<evidence type="ECO:0000313" key="2">
    <source>
        <dbReference type="EMBL" id="SEG93776.1"/>
    </source>
</evidence>
<dbReference type="Pfam" id="PF07336">
    <property type="entry name" value="ABATE"/>
    <property type="match status" value="1"/>
</dbReference>
<dbReference type="Gene3D" id="1.10.3300.10">
    <property type="entry name" value="Jann2411-like domain"/>
    <property type="match status" value="1"/>
</dbReference>
<proteinExistence type="predicted"/>
<dbReference type="PANTHER" id="PTHR35525">
    <property type="entry name" value="BLL6575 PROTEIN"/>
    <property type="match status" value="1"/>
</dbReference>
<protein>
    <submittedName>
        <fullName evidence="2">Conserved protein containing a Zn-ribbon-like motif, possibly RNA-binding</fullName>
    </submittedName>
</protein>